<reference evidence="1 2" key="1">
    <citation type="submission" date="2014-05" db="EMBL/GenBank/DDBJ databases">
        <title>Methylome analysis of the phasevarions of Haemophilus influenzae.</title>
        <authorList>
            <person name="Atack J.M."/>
            <person name="Fox K.L."/>
            <person name="Power P.M."/>
            <person name="Clark T."/>
            <person name="Jurcisek J."/>
            <person name="Korlach J."/>
            <person name="Bakaletz L.O."/>
            <person name="Jennings M.P."/>
        </authorList>
    </citation>
    <scope>NUCLEOTIDE SEQUENCE [LARGE SCALE GENOMIC DNA]</scope>
    <source>
        <strain evidence="1 2">1209</strain>
    </source>
</reference>
<sequence>MFIAIKHSSRITTSYLCREGGEYNTRKGNNPGRSLFRFTNLLATLLGQIFVK</sequence>
<organism evidence="1 2">
    <name type="scientific">Haemophilus influenzae</name>
    <dbReference type="NCBI Taxonomy" id="727"/>
    <lineage>
        <taxon>Bacteria</taxon>
        <taxon>Pseudomonadati</taxon>
        <taxon>Pseudomonadota</taxon>
        <taxon>Gammaproteobacteria</taxon>
        <taxon>Pasteurellales</taxon>
        <taxon>Pasteurellaceae</taxon>
        <taxon>Haemophilus</taxon>
    </lineage>
</organism>
<name>A0A158SXJ5_HAEIF</name>
<accession>A0A158SXJ5</accession>
<evidence type="ECO:0000313" key="2">
    <source>
        <dbReference type="Proteomes" id="UP000050700"/>
    </source>
</evidence>
<evidence type="ECO:0000313" key="1">
    <source>
        <dbReference type="EMBL" id="KIS35589.1"/>
    </source>
</evidence>
<dbReference type="PATRIC" id="fig|727.582.peg.1098"/>
<gene>
    <name evidence="1" type="ORF">NTHI1209_01196</name>
</gene>
<protein>
    <submittedName>
        <fullName evidence="1">Uncharacterized protein</fullName>
    </submittedName>
</protein>
<dbReference type="EMBL" id="JMQP01000002">
    <property type="protein sequence ID" value="KIS35589.1"/>
    <property type="molecule type" value="Genomic_DNA"/>
</dbReference>
<dbReference type="AlphaFoldDB" id="A0A158SXJ5"/>
<dbReference type="Proteomes" id="UP000050700">
    <property type="component" value="Unassembled WGS sequence"/>
</dbReference>
<proteinExistence type="predicted"/>
<comment type="caution">
    <text evidence="1">The sequence shown here is derived from an EMBL/GenBank/DDBJ whole genome shotgun (WGS) entry which is preliminary data.</text>
</comment>